<name>A0A382Z7Y6_9ZZZZ</name>
<proteinExistence type="predicted"/>
<dbReference type="AlphaFoldDB" id="A0A382Z7Y6"/>
<gene>
    <name evidence="1" type="ORF">METZ01_LOCUS444460</name>
</gene>
<evidence type="ECO:0000313" key="1">
    <source>
        <dbReference type="EMBL" id="SVD91606.1"/>
    </source>
</evidence>
<accession>A0A382Z7Y6</accession>
<sequence length="56" mass="6485">MGAMYNECVPTLNHRVASSTTYRIIATTEVEIFRHNHQLPGDLEWVPKNSVKRILF</sequence>
<organism evidence="1">
    <name type="scientific">marine metagenome</name>
    <dbReference type="NCBI Taxonomy" id="408172"/>
    <lineage>
        <taxon>unclassified sequences</taxon>
        <taxon>metagenomes</taxon>
        <taxon>ecological metagenomes</taxon>
    </lineage>
</organism>
<reference evidence="1" key="1">
    <citation type="submission" date="2018-05" db="EMBL/GenBank/DDBJ databases">
        <authorList>
            <person name="Lanie J.A."/>
            <person name="Ng W.-L."/>
            <person name="Kazmierczak K.M."/>
            <person name="Andrzejewski T.M."/>
            <person name="Davidsen T.M."/>
            <person name="Wayne K.J."/>
            <person name="Tettelin H."/>
            <person name="Glass J.I."/>
            <person name="Rusch D."/>
            <person name="Podicherti R."/>
            <person name="Tsui H.-C.T."/>
            <person name="Winkler M.E."/>
        </authorList>
    </citation>
    <scope>NUCLEOTIDE SEQUENCE</scope>
</reference>
<protein>
    <submittedName>
        <fullName evidence="1">Uncharacterized protein</fullName>
    </submittedName>
</protein>
<dbReference type="EMBL" id="UINC01181758">
    <property type="protein sequence ID" value="SVD91606.1"/>
    <property type="molecule type" value="Genomic_DNA"/>
</dbReference>